<dbReference type="RefSeq" id="WP_379057335.1">
    <property type="nucleotide sequence ID" value="NZ_JBHTKB010000002.1"/>
</dbReference>
<name>A0ABW3F616_9PROT</name>
<dbReference type="Proteomes" id="UP001597128">
    <property type="component" value="Unassembled WGS sequence"/>
</dbReference>
<comment type="caution">
    <text evidence="3">The sequence shown here is derived from an EMBL/GenBank/DDBJ whole genome shotgun (WGS) entry which is preliminary data.</text>
</comment>
<keyword evidence="4" id="KW-1185">Reference proteome</keyword>
<evidence type="ECO:0000313" key="3">
    <source>
        <dbReference type="EMBL" id="MFD0913869.1"/>
    </source>
</evidence>
<evidence type="ECO:0000313" key="4">
    <source>
        <dbReference type="Proteomes" id="UP001597128"/>
    </source>
</evidence>
<evidence type="ECO:0000259" key="2">
    <source>
        <dbReference type="Pfam" id="PF07589"/>
    </source>
</evidence>
<dbReference type="InterPro" id="IPR013424">
    <property type="entry name" value="Ice-binding_C"/>
</dbReference>
<organism evidence="3 4">
    <name type="scientific">Methylophilus luteus</name>
    <dbReference type="NCBI Taxonomy" id="640108"/>
    <lineage>
        <taxon>Bacteria</taxon>
        <taxon>Pseudomonadati</taxon>
        <taxon>Pseudomonadota</taxon>
        <taxon>Betaproteobacteria</taxon>
        <taxon>Nitrosomonadales</taxon>
        <taxon>Methylophilaceae</taxon>
        <taxon>Methylophilus</taxon>
    </lineage>
</organism>
<accession>A0ABW3F616</accession>
<gene>
    <name evidence="3" type="ORF">ACFQ1Z_09955</name>
</gene>
<dbReference type="Pfam" id="PF07589">
    <property type="entry name" value="PEP-CTERM"/>
    <property type="match status" value="1"/>
</dbReference>
<feature type="domain" description="Ice-binding protein C-terminal" evidence="2">
    <location>
        <begin position="218"/>
        <end position="241"/>
    </location>
</feature>
<sequence length="249" mass="26894">MRMSFKRLLLAATLTLSAIGTANAAKVLIDTDDQSGVTYVGMTATNMGGYFYNWDGLSGRKGDHVPDANFITENMNIYYVFDLSAITSAGIDLNNVSKATLSLSAGTSYTPIDGFVWSIYDVSTSVSELTAPQQDRTDIFEDLQSGANFGSMKLPYNSEIHIPYEISFNQVGLSSIKSASGLFAIGGSFNQWLDGEYDTANLFPNDGGWALYLQFATPVPEAETYSMLLAGLGFIAAIVRRHKAKTGCS</sequence>
<feature type="chain" id="PRO_5047383310" evidence="1">
    <location>
        <begin position="25"/>
        <end position="249"/>
    </location>
</feature>
<keyword evidence="1" id="KW-0732">Signal</keyword>
<reference evidence="4" key="1">
    <citation type="journal article" date="2019" name="Int. J. Syst. Evol. Microbiol.">
        <title>The Global Catalogue of Microorganisms (GCM) 10K type strain sequencing project: providing services to taxonomists for standard genome sequencing and annotation.</title>
        <authorList>
            <consortium name="The Broad Institute Genomics Platform"/>
            <consortium name="The Broad Institute Genome Sequencing Center for Infectious Disease"/>
            <person name="Wu L."/>
            <person name="Ma J."/>
        </authorList>
    </citation>
    <scope>NUCLEOTIDE SEQUENCE [LARGE SCALE GENOMIC DNA]</scope>
    <source>
        <strain evidence="4">CCUG 58412</strain>
    </source>
</reference>
<dbReference type="EMBL" id="JBHTKB010000002">
    <property type="protein sequence ID" value="MFD0913869.1"/>
    <property type="molecule type" value="Genomic_DNA"/>
</dbReference>
<evidence type="ECO:0000256" key="1">
    <source>
        <dbReference type="SAM" id="SignalP"/>
    </source>
</evidence>
<feature type="signal peptide" evidence="1">
    <location>
        <begin position="1"/>
        <end position="24"/>
    </location>
</feature>
<proteinExistence type="predicted"/>
<protein>
    <submittedName>
        <fullName evidence="3">PEP-CTERM sorting domain-containing protein</fullName>
    </submittedName>
</protein>